<dbReference type="EMBL" id="CP003418">
    <property type="protein sequence ID" value="AFH50424.1"/>
    <property type="molecule type" value="Genomic_DNA"/>
</dbReference>
<organism evidence="2 3">
    <name type="scientific">Ignavibacterium album (strain DSM 19864 / JCM 16511 / NBRC 101810 / Mat9-16)</name>
    <dbReference type="NCBI Taxonomy" id="945713"/>
    <lineage>
        <taxon>Bacteria</taxon>
        <taxon>Pseudomonadati</taxon>
        <taxon>Ignavibacteriota</taxon>
        <taxon>Ignavibacteria</taxon>
        <taxon>Ignavibacteriales</taxon>
        <taxon>Ignavibacteriaceae</taxon>
        <taxon>Ignavibacterium</taxon>
    </lineage>
</organism>
<gene>
    <name evidence="2" type="ordered locus">IALB_2721</name>
</gene>
<dbReference type="HOGENOM" id="CLU_3153743_0_0_10"/>
<evidence type="ECO:0000313" key="2">
    <source>
        <dbReference type="EMBL" id="AFH50424.1"/>
    </source>
</evidence>
<dbReference type="AlphaFoldDB" id="I0AN67"/>
<keyword evidence="3" id="KW-1185">Reference proteome</keyword>
<accession>I0AN67</accession>
<feature type="compositionally biased region" description="Basic and acidic residues" evidence="1">
    <location>
        <begin position="35"/>
        <end position="48"/>
    </location>
</feature>
<feature type="region of interest" description="Disordered" evidence="1">
    <location>
        <begin position="1"/>
        <end position="48"/>
    </location>
</feature>
<protein>
    <submittedName>
        <fullName evidence="2">Uncharacterized protein</fullName>
    </submittedName>
</protein>
<feature type="compositionally biased region" description="Basic residues" evidence="1">
    <location>
        <begin position="1"/>
        <end position="12"/>
    </location>
</feature>
<sequence length="48" mass="5703">MKNKTKKEKIKTRIPVPKKPPKVEEKPKAYKRANAKKETKKKIDEELK</sequence>
<reference evidence="2 3" key="1">
    <citation type="journal article" date="2012" name="Front. Microbiol.">
        <title>Complete genome of Ignavibacterium album, a metabolically versatile, flagellated, facultative anaerobe from the phylum Chlorobi.</title>
        <authorList>
            <person name="Liu Z."/>
            <person name="Frigaard N.-U."/>
            <person name="Vogl K."/>
            <person name="Iino T."/>
            <person name="Ohkuma M."/>
            <person name="Overmann J."/>
            <person name="Bryant D.A."/>
        </authorList>
    </citation>
    <scope>NUCLEOTIDE SEQUENCE [LARGE SCALE GENOMIC DNA]</scope>
    <source>
        <strain evidence="3">DSM 19864 / JCM 16511 / NBRC 101810 / Mat9-16</strain>
    </source>
</reference>
<dbReference type="KEGG" id="ial:IALB_2721"/>
<evidence type="ECO:0000256" key="1">
    <source>
        <dbReference type="SAM" id="MobiDB-lite"/>
    </source>
</evidence>
<dbReference type="RefSeq" id="WP_014561565.1">
    <property type="nucleotide sequence ID" value="NC_017464.1"/>
</dbReference>
<evidence type="ECO:0000313" key="3">
    <source>
        <dbReference type="Proteomes" id="UP000007394"/>
    </source>
</evidence>
<name>I0AN67_IGNAJ</name>
<dbReference type="STRING" id="945713.IALB_2721"/>
<dbReference type="Proteomes" id="UP000007394">
    <property type="component" value="Chromosome"/>
</dbReference>
<proteinExistence type="predicted"/>